<evidence type="ECO:0000313" key="3">
    <source>
        <dbReference type="EMBL" id="RMZ13306.1"/>
    </source>
</evidence>
<dbReference type="EMBL" id="QWIS01000036">
    <property type="protein sequence ID" value="RMZ13306.1"/>
    <property type="molecule type" value="Genomic_DNA"/>
</dbReference>
<dbReference type="GO" id="GO:0007094">
    <property type="term" value="P:mitotic spindle assembly checkpoint signaling"/>
    <property type="evidence" value="ECO:0007669"/>
    <property type="project" value="TreeGrafter"/>
</dbReference>
<accession>A0A3M7HJL3</accession>
<dbReference type="Gene3D" id="1.10.357.150">
    <property type="match status" value="1"/>
</dbReference>
<feature type="domain" description="ZW10 C-terminal helical" evidence="2">
    <location>
        <begin position="675"/>
        <end position="830"/>
    </location>
</feature>
<feature type="region of interest" description="Disordered" evidence="1">
    <location>
        <begin position="403"/>
        <end position="520"/>
    </location>
</feature>
<gene>
    <name evidence="3" type="ORF">D0860_02616</name>
</gene>
<dbReference type="InterPro" id="IPR055148">
    <property type="entry name" value="ZW10_C_2"/>
</dbReference>
<feature type="compositionally biased region" description="Acidic residues" evidence="1">
    <location>
        <begin position="422"/>
        <end position="439"/>
    </location>
</feature>
<dbReference type="InterPro" id="IPR046362">
    <property type="entry name" value="Zw10/DSL1_C_sf"/>
</dbReference>
<reference evidence="3 4" key="1">
    <citation type="journal article" date="2018" name="BMC Genomics">
        <title>Genomic evidence for intraspecific hybridization in a clonal and extremely halotolerant yeast.</title>
        <authorList>
            <person name="Gostincar C."/>
            <person name="Stajich J.E."/>
            <person name="Zupancic J."/>
            <person name="Zalar P."/>
            <person name="Gunde-Cimerman N."/>
        </authorList>
    </citation>
    <scope>NUCLEOTIDE SEQUENCE [LARGE SCALE GENOMIC DNA]</scope>
    <source>
        <strain evidence="3 4">EXF-562</strain>
    </source>
</reference>
<dbReference type="GO" id="GO:1990423">
    <property type="term" value="C:RZZ complex"/>
    <property type="evidence" value="ECO:0007669"/>
    <property type="project" value="TreeGrafter"/>
</dbReference>
<dbReference type="Proteomes" id="UP000280598">
    <property type="component" value="Unassembled WGS sequence"/>
</dbReference>
<dbReference type="PANTHER" id="PTHR12205:SF0">
    <property type="entry name" value="CENTROMERE_KINETOCHORE PROTEIN ZW10 HOMOLOG"/>
    <property type="match status" value="1"/>
</dbReference>
<protein>
    <recommendedName>
        <fullName evidence="2">ZW10 C-terminal helical domain-containing protein</fullName>
    </recommendedName>
</protein>
<proteinExistence type="predicted"/>
<sequence>MATADPVPDAVLSYINNGAYPDSDEVASASLDSSTLGNLLQSLQHAQDEVKKDIRSLSKDTAPDIDDWISKAKSLQQDILRSRDTARQIVAEHEAGRELKAKVQDKAIQVRLLEKEVAFEDTLGGTLEHIRYANGVLQSVQNEAVGGDLTKALNKLETAQESIDGLESVRETKAYGLLQGRAKHLREGLKETATAKWNEAIAIKDRKVAVTGTASSLSLEGIAKPAQGLAIFDGLLQKLSKDLERDILKPRMTASTNGQVAKFEVTGKSLLCSGQSSDLSYKSLFQDLETMIDFLARELPSSVSLPLSDSLVLALANRLEEQWLEPAVPLDVNGMPGFQETLGDVQHLADAVEKHGWHGAKQLRDWVQSAPRTWLTKRREAVLGDVRNLVLVGLRETKTVERVETQMISQDDQQALRGDGGGQDDDWDTAWDEPEEDAKPDEAPPSAGRTEDEDEASAWDAEDMEKEPAHGDGNEEDDEGDAWGWGDEDANKPASPVASKPPAPKASGVTGTVQMQQPAEREMTLRETFSVTLIPDGVIKLLQQIIADAHSLAGPEYASSPIAPAASALYTLPTLALAIYRATAPTVYAKLDTGNMLIYNDANQLASQLREWQSSQPPTSRLRLDADVKALENFAKKAYASEMDSQRTVIRDLLDGAQGFTNVTKPPFKAESESAIEQTVDRLRALHTQWKPVLSSAALLQSLGSLLAAATAKIIADVEDLGDIGEEDSHQLRRLMEKVTAVKDLFAAQVSSPDGQPSTTATGQDMTFIYCPNWLKFQYLAEILESSLADIKYLWNEGELSLEFEAEEVCELIEGLFADSDMRRRAMAEIRRGGAGGR</sequence>
<evidence type="ECO:0000259" key="2">
    <source>
        <dbReference type="Pfam" id="PF22766"/>
    </source>
</evidence>
<feature type="compositionally biased region" description="Acidic residues" evidence="1">
    <location>
        <begin position="451"/>
        <end position="465"/>
    </location>
</feature>
<evidence type="ECO:0000256" key="1">
    <source>
        <dbReference type="SAM" id="MobiDB-lite"/>
    </source>
</evidence>
<dbReference type="GO" id="GO:0006888">
    <property type="term" value="P:endoplasmic reticulum to Golgi vesicle-mediated transport"/>
    <property type="evidence" value="ECO:0007669"/>
    <property type="project" value="TreeGrafter"/>
</dbReference>
<dbReference type="AlphaFoldDB" id="A0A3M7HJL3"/>
<dbReference type="PANTHER" id="PTHR12205">
    <property type="entry name" value="CENTROMERE/KINETOCHORE PROTEIN ZW10"/>
    <property type="match status" value="1"/>
</dbReference>
<dbReference type="Pfam" id="PF22766">
    <property type="entry name" value="ZW10_C2"/>
    <property type="match status" value="1"/>
</dbReference>
<dbReference type="GO" id="GO:0005737">
    <property type="term" value="C:cytoplasm"/>
    <property type="evidence" value="ECO:0007669"/>
    <property type="project" value="GOC"/>
</dbReference>
<name>A0A3M7HJL3_HORWE</name>
<organism evidence="3 4">
    <name type="scientific">Hortaea werneckii</name>
    <name type="common">Black yeast</name>
    <name type="synonym">Cladosporium werneckii</name>
    <dbReference type="NCBI Taxonomy" id="91943"/>
    <lineage>
        <taxon>Eukaryota</taxon>
        <taxon>Fungi</taxon>
        <taxon>Dikarya</taxon>
        <taxon>Ascomycota</taxon>
        <taxon>Pezizomycotina</taxon>
        <taxon>Dothideomycetes</taxon>
        <taxon>Dothideomycetidae</taxon>
        <taxon>Mycosphaerellales</taxon>
        <taxon>Teratosphaeriaceae</taxon>
        <taxon>Hortaea</taxon>
    </lineage>
</organism>
<comment type="caution">
    <text evidence="3">The sequence shown here is derived from an EMBL/GenBank/DDBJ whole genome shotgun (WGS) entry which is preliminary data.</text>
</comment>
<evidence type="ECO:0000313" key="4">
    <source>
        <dbReference type="Proteomes" id="UP000280598"/>
    </source>
</evidence>
<dbReference type="VEuPathDB" id="FungiDB:BTJ68_08543"/>